<comment type="similarity">
    <text evidence="1 4">Belongs to the glycosyl hydrolase 5 (cellulase A) family.</text>
</comment>
<dbReference type="Gene3D" id="3.20.20.80">
    <property type="entry name" value="Glycosidases"/>
    <property type="match status" value="1"/>
</dbReference>
<keyword evidence="8" id="KW-1185">Reference proteome</keyword>
<organism evidence="7 8">
    <name type="scientific">Oldenlandia corymbosa var. corymbosa</name>
    <dbReference type="NCBI Taxonomy" id="529605"/>
    <lineage>
        <taxon>Eukaryota</taxon>
        <taxon>Viridiplantae</taxon>
        <taxon>Streptophyta</taxon>
        <taxon>Embryophyta</taxon>
        <taxon>Tracheophyta</taxon>
        <taxon>Spermatophyta</taxon>
        <taxon>Magnoliopsida</taxon>
        <taxon>eudicotyledons</taxon>
        <taxon>Gunneridae</taxon>
        <taxon>Pentapetalae</taxon>
        <taxon>asterids</taxon>
        <taxon>lamiids</taxon>
        <taxon>Gentianales</taxon>
        <taxon>Rubiaceae</taxon>
        <taxon>Rubioideae</taxon>
        <taxon>Spermacoceae</taxon>
        <taxon>Hedyotis-Oldenlandia complex</taxon>
        <taxon>Oldenlandia</taxon>
    </lineage>
</organism>
<dbReference type="GO" id="GO:0004553">
    <property type="term" value="F:hydrolase activity, hydrolyzing O-glycosyl compounds"/>
    <property type="evidence" value="ECO:0007669"/>
    <property type="project" value="InterPro"/>
</dbReference>
<evidence type="ECO:0000256" key="3">
    <source>
        <dbReference type="ARBA" id="ARBA00023295"/>
    </source>
</evidence>
<dbReference type="SUPFAM" id="SSF50370">
    <property type="entry name" value="Ricin B-like lectins"/>
    <property type="match status" value="1"/>
</dbReference>
<keyword evidence="5" id="KW-0732">Signal</keyword>
<dbReference type="InterPro" id="IPR017853">
    <property type="entry name" value="GH"/>
</dbReference>
<accession>A0AAV1CBR8</accession>
<keyword evidence="2 4" id="KW-0378">Hydrolase</keyword>
<sequence>MEVVVMIKWMMTLLMVFLIISPHEKVVTSQPLSANSRWIVNDSGERVKLACVNWVAHLEVVVAEGLSKQPVDVISRNILELGFNCVRLTWPLFLFTDDSLASVTVRQSFLKLGLTESIAGFQANNPSILDLSLFNAYQAVVASLANHNVMIILDNHISKPGWCCSNDDGNGFFGDQYFNPDLWIKGLTKVATTFKDINNVIGMSLRNELRGPKQNINDWYRYMQKGAEAVHAANPNVLIILSGLNYDKDFSFLRQKPISLTFTGKVVFEVHWYGFSDGQDWKTGNPNQVCGQVMGNMMRRAGFLLDQGYPIFVSEFGLDLRGTNVNDNRYIDCFMGWAAEYDVDWAFWTLVGSYYLRQGVVGMNEFYGIYNWNWCEVRNSSLLQKISVLQAPFQGPLVSQSRPHKLIFHPSTGLCVLRKSFFKPLELGPCSEAEAWSYTPQQVLTIKGTYYCLQADELGQPATLGLICTDPSSKWEAISDSKMHLSSKLQDGNQVCLDVDSNNVVVTSSCKCLSKDNKCEPGSQWFKIIDSSRPTTCAEEKSTLQIKNSVIFNVVKKLAENLWSW</sequence>
<dbReference type="SUPFAM" id="SSF51445">
    <property type="entry name" value="(Trans)glycosidases"/>
    <property type="match status" value="1"/>
</dbReference>
<dbReference type="Pfam" id="PF00150">
    <property type="entry name" value="Cellulase"/>
    <property type="match status" value="1"/>
</dbReference>
<feature type="chain" id="PRO_5043718201" evidence="5">
    <location>
        <begin position="30"/>
        <end position="565"/>
    </location>
</feature>
<dbReference type="EMBL" id="OX459119">
    <property type="protein sequence ID" value="CAI9093059.1"/>
    <property type="molecule type" value="Genomic_DNA"/>
</dbReference>
<keyword evidence="3 4" id="KW-0326">Glycosidase</keyword>
<evidence type="ECO:0000256" key="5">
    <source>
        <dbReference type="SAM" id="SignalP"/>
    </source>
</evidence>
<evidence type="ECO:0000256" key="1">
    <source>
        <dbReference type="ARBA" id="ARBA00005641"/>
    </source>
</evidence>
<dbReference type="InterPro" id="IPR035992">
    <property type="entry name" value="Ricin_B-like_lectins"/>
</dbReference>
<evidence type="ECO:0000313" key="8">
    <source>
        <dbReference type="Proteomes" id="UP001161247"/>
    </source>
</evidence>
<dbReference type="GO" id="GO:0000272">
    <property type="term" value="P:polysaccharide catabolic process"/>
    <property type="evidence" value="ECO:0007669"/>
    <property type="project" value="InterPro"/>
</dbReference>
<reference evidence="7" key="1">
    <citation type="submission" date="2023-03" db="EMBL/GenBank/DDBJ databases">
        <authorList>
            <person name="Julca I."/>
        </authorList>
    </citation>
    <scope>NUCLEOTIDE SEQUENCE</scope>
</reference>
<dbReference type="PANTHER" id="PTHR31263">
    <property type="entry name" value="CELLULASE FAMILY PROTEIN (AFU_ORTHOLOGUE AFUA_5G14560)"/>
    <property type="match status" value="1"/>
</dbReference>
<evidence type="ECO:0000256" key="2">
    <source>
        <dbReference type="ARBA" id="ARBA00022801"/>
    </source>
</evidence>
<feature type="signal peptide" evidence="5">
    <location>
        <begin position="1"/>
        <end position="29"/>
    </location>
</feature>
<evidence type="ECO:0000313" key="7">
    <source>
        <dbReference type="EMBL" id="CAI9093059.1"/>
    </source>
</evidence>
<dbReference type="AlphaFoldDB" id="A0AAV1CBR8"/>
<dbReference type="Proteomes" id="UP001161247">
    <property type="component" value="Chromosome 2"/>
</dbReference>
<evidence type="ECO:0000256" key="4">
    <source>
        <dbReference type="RuleBase" id="RU361153"/>
    </source>
</evidence>
<protein>
    <submittedName>
        <fullName evidence="7">OLC1v1028465C1</fullName>
    </submittedName>
</protein>
<gene>
    <name evidence="7" type="ORF">OLC1_LOCUS4574</name>
</gene>
<evidence type="ECO:0000259" key="6">
    <source>
        <dbReference type="Pfam" id="PF00150"/>
    </source>
</evidence>
<dbReference type="InterPro" id="IPR001547">
    <property type="entry name" value="Glyco_hydro_5"/>
</dbReference>
<proteinExistence type="inferred from homology"/>
<name>A0AAV1CBR8_OLDCO</name>
<feature type="domain" description="Glycoside hydrolase family 5" evidence="6">
    <location>
        <begin position="118"/>
        <end position="350"/>
    </location>
</feature>
<dbReference type="PANTHER" id="PTHR31263:SF44">
    <property type="entry name" value="OS04G0481200 PROTEIN"/>
    <property type="match status" value="1"/>
</dbReference>